<accession>A0A7C3WPY2</accession>
<evidence type="ECO:0008006" key="3">
    <source>
        <dbReference type="Google" id="ProtNLM"/>
    </source>
</evidence>
<reference evidence="2" key="1">
    <citation type="journal article" date="2020" name="mSystems">
        <title>Genome- and Community-Level Interaction Insights into Carbon Utilization and Element Cycling Functions of Hydrothermarchaeota in Hydrothermal Sediment.</title>
        <authorList>
            <person name="Zhou Z."/>
            <person name="Liu Y."/>
            <person name="Xu W."/>
            <person name="Pan J."/>
            <person name="Luo Z.H."/>
            <person name="Li M."/>
        </authorList>
    </citation>
    <scope>NUCLEOTIDE SEQUENCE [LARGE SCALE GENOMIC DNA]</scope>
    <source>
        <strain evidence="2">SpSt-776</strain>
    </source>
</reference>
<keyword evidence="1" id="KW-1133">Transmembrane helix</keyword>
<sequence>MFLILGLLQTILIFACGWKVYRSSQDDLFHLALLFLLTYWYLYGLKPLVLQDFLYSRFPEELIFYGWLLTLAGLAAFYLGCSSGLPRSLALALPQPPARWPRGALFHYAVLLFLAGAVGEAVFIGRSGGFAHFFSMPRGAGDYQGNTAYLYNLRWLSVPGSAIIMVEILRNGLPGIKKLLGLGLIACALTYFFLLGQRSAMLTFGLMLAAAWFYAHRALPGKALRLFFILLPFFLAIGLIGLFRSEFHLHSTFPNLRAFSQQRGPDMLTGLGRNLFFTGSEPDNPHQEPVLYLSVLSAVPHRVDYDYGKPYLHYLVHWIPRLWWVDKPNYRLEGAKRLERAMRTDLQGPVLTVLGYFYANLGLTGIFLGMFLTGVGLSAIYLWFKARPGSAGALLIYLLLLPYGIGTVFSPGIFAGWDTLLPFYLVPAWGGFWYLRISGGLPSAKVRRFRALDQGFVKRYPAFWVRASSRFRQGHPEA</sequence>
<protein>
    <recommendedName>
        <fullName evidence="3">Oligosaccharide repeat unit polymerase</fullName>
    </recommendedName>
</protein>
<keyword evidence="1" id="KW-0472">Membrane</keyword>
<feature type="transmembrane region" description="Helical" evidence="1">
    <location>
        <begin position="105"/>
        <end position="125"/>
    </location>
</feature>
<feature type="transmembrane region" description="Helical" evidence="1">
    <location>
        <begin position="226"/>
        <end position="243"/>
    </location>
</feature>
<dbReference type="EMBL" id="DTHB01000026">
    <property type="protein sequence ID" value="HGB14196.1"/>
    <property type="molecule type" value="Genomic_DNA"/>
</dbReference>
<feature type="transmembrane region" description="Helical" evidence="1">
    <location>
        <begin position="356"/>
        <end position="382"/>
    </location>
</feature>
<feature type="transmembrane region" description="Helical" evidence="1">
    <location>
        <begin position="394"/>
        <end position="414"/>
    </location>
</feature>
<organism evidence="2">
    <name type="scientific">Desulfobacca acetoxidans</name>
    <dbReference type="NCBI Taxonomy" id="60893"/>
    <lineage>
        <taxon>Bacteria</taxon>
        <taxon>Pseudomonadati</taxon>
        <taxon>Thermodesulfobacteriota</taxon>
        <taxon>Desulfobaccia</taxon>
        <taxon>Desulfobaccales</taxon>
        <taxon>Desulfobaccaceae</taxon>
        <taxon>Desulfobacca</taxon>
    </lineage>
</organism>
<gene>
    <name evidence="2" type="ORF">ENV62_03020</name>
</gene>
<feature type="transmembrane region" description="Helical" evidence="1">
    <location>
        <begin position="179"/>
        <end position="195"/>
    </location>
</feature>
<evidence type="ECO:0000313" key="2">
    <source>
        <dbReference type="EMBL" id="HGB14196.1"/>
    </source>
</evidence>
<proteinExistence type="predicted"/>
<feature type="transmembrane region" description="Helical" evidence="1">
    <location>
        <begin position="32"/>
        <end position="50"/>
    </location>
</feature>
<dbReference type="AlphaFoldDB" id="A0A7C3WPY2"/>
<feature type="transmembrane region" description="Helical" evidence="1">
    <location>
        <begin position="62"/>
        <end position="85"/>
    </location>
</feature>
<name>A0A7C3WPY2_9BACT</name>
<keyword evidence="1" id="KW-0812">Transmembrane</keyword>
<comment type="caution">
    <text evidence="2">The sequence shown here is derived from an EMBL/GenBank/DDBJ whole genome shotgun (WGS) entry which is preliminary data.</text>
</comment>
<feature type="transmembrane region" description="Helical" evidence="1">
    <location>
        <begin position="420"/>
        <end position="437"/>
    </location>
</feature>
<feature type="transmembrane region" description="Helical" evidence="1">
    <location>
        <begin position="201"/>
        <end position="219"/>
    </location>
</feature>
<evidence type="ECO:0000256" key="1">
    <source>
        <dbReference type="SAM" id="Phobius"/>
    </source>
</evidence>